<evidence type="ECO:0000313" key="3">
    <source>
        <dbReference type="Proteomes" id="UP000318478"/>
    </source>
</evidence>
<comment type="caution">
    <text evidence="2">The sequence shown here is derived from an EMBL/GenBank/DDBJ whole genome shotgun (WGS) entry which is preliminary data.</text>
</comment>
<evidence type="ECO:0008006" key="4">
    <source>
        <dbReference type="Google" id="ProtNLM"/>
    </source>
</evidence>
<protein>
    <recommendedName>
        <fullName evidence="4">Tetratricopeptide repeat protein</fullName>
    </recommendedName>
</protein>
<keyword evidence="3" id="KW-1185">Reference proteome</keyword>
<proteinExistence type="predicted"/>
<dbReference type="RefSeq" id="WP_146584034.1">
    <property type="nucleotide sequence ID" value="NZ_SJPO01000001.1"/>
</dbReference>
<evidence type="ECO:0000313" key="2">
    <source>
        <dbReference type="EMBL" id="TWT85801.1"/>
    </source>
</evidence>
<gene>
    <name evidence="2" type="ORF">Pla123a_06080</name>
</gene>
<dbReference type="InterPro" id="IPR011990">
    <property type="entry name" value="TPR-like_helical_dom_sf"/>
</dbReference>
<dbReference type="OrthoDB" id="5779722at2"/>
<dbReference type="Proteomes" id="UP000318478">
    <property type="component" value="Unassembled WGS sequence"/>
</dbReference>
<keyword evidence="1" id="KW-0812">Transmembrane</keyword>
<dbReference type="Gene3D" id="1.25.40.10">
    <property type="entry name" value="Tetratricopeptide repeat domain"/>
    <property type="match status" value="1"/>
</dbReference>
<feature type="transmembrane region" description="Helical" evidence="1">
    <location>
        <begin position="6"/>
        <end position="29"/>
    </location>
</feature>
<organism evidence="2 3">
    <name type="scientific">Posidoniimonas polymericola</name>
    <dbReference type="NCBI Taxonomy" id="2528002"/>
    <lineage>
        <taxon>Bacteria</taxon>
        <taxon>Pseudomonadati</taxon>
        <taxon>Planctomycetota</taxon>
        <taxon>Planctomycetia</taxon>
        <taxon>Pirellulales</taxon>
        <taxon>Lacipirellulaceae</taxon>
        <taxon>Posidoniimonas</taxon>
    </lineage>
</organism>
<name>A0A5C5ZG09_9BACT</name>
<sequence length="122" mass="14261">MPALEQTLFGLLVCGVVIVAILLLILVRLQQLLEMNRRRPRSAVEQAIERGDFEEIIRRAQKQLEQTPHHTRARWSLAKAYFAKEMWAEAKAEFETIGRNDPSWRVKFTEPYLDEIEKRQAG</sequence>
<accession>A0A5C5ZG09</accession>
<dbReference type="EMBL" id="SJPO01000001">
    <property type="protein sequence ID" value="TWT85801.1"/>
    <property type="molecule type" value="Genomic_DNA"/>
</dbReference>
<dbReference type="AlphaFoldDB" id="A0A5C5ZG09"/>
<keyword evidence="1" id="KW-0472">Membrane</keyword>
<evidence type="ECO:0000256" key="1">
    <source>
        <dbReference type="SAM" id="Phobius"/>
    </source>
</evidence>
<dbReference type="Pfam" id="PF14559">
    <property type="entry name" value="TPR_19"/>
    <property type="match status" value="1"/>
</dbReference>
<reference evidence="2 3" key="1">
    <citation type="submission" date="2019-02" db="EMBL/GenBank/DDBJ databases">
        <title>Deep-cultivation of Planctomycetes and their phenomic and genomic characterization uncovers novel biology.</title>
        <authorList>
            <person name="Wiegand S."/>
            <person name="Jogler M."/>
            <person name="Boedeker C."/>
            <person name="Pinto D."/>
            <person name="Vollmers J."/>
            <person name="Rivas-Marin E."/>
            <person name="Kohn T."/>
            <person name="Peeters S.H."/>
            <person name="Heuer A."/>
            <person name="Rast P."/>
            <person name="Oberbeckmann S."/>
            <person name="Bunk B."/>
            <person name="Jeske O."/>
            <person name="Meyerdierks A."/>
            <person name="Storesund J.E."/>
            <person name="Kallscheuer N."/>
            <person name="Luecker S."/>
            <person name="Lage O.M."/>
            <person name="Pohl T."/>
            <person name="Merkel B.J."/>
            <person name="Hornburger P."/>
            <person name="Mueller R.-W."/>
            <person name="Bruemmer F."/>
            <person name="Labrenz M."/>
            <person name="Spormann A.M."/>
            <person name="Op Den Camp H."/>
            <person name="Overmann J."/>
            <person name="Amann R."/>
            <person name="Jetten M.S.M."/>
            <person name="Mascher T."/>
            <person name="Medema M.H."/>
            <person name="Devos D.P."/>
            <person name="Kaster A.-K."/>
            <person name="Ovreas L."/>
            <person name="Rohde M."/>
            <person name="Galperin M.Y."/>
            <person name="Jogler C."/>
        </authorList>
    </citation>
    <scope>NUCLEOTIDE SEQUENCE [LARGE SCALE GENOMIC DNA]</scope>
    <source>
        <strain evidence="2 3">Pla123a</strain>
    </source>
</reference>
<dbReference type="SUPFAM" id="SSF48452">
    <property type="entry name" value="TPR-like"/>
    <property type="match status" value="1"/>
</dbReference>
<keyword evidence="1" id="KW-1133">Transmembrane helix</keyword>